<dbReference type="AlphaFoldDB" id="K1U4F5"/>
<evidence type="ECO:0000256" key="1">
    <source>
        <dbReference type="ARBA" id="ARBA00005806"/>
    </source>
</evidence>
<protein>
    <submittedName>
        <fullName evidence="2">2-hydroxyglutaryl-CoA dehydratase D-component</fullName>
    </submittedName>
</protein>
<dbReference type="EMBL" id="AJWY01006615">
    <property type="protein sequence ID" value="EKC66361.1"/>
    <property type="molecule type" value="Genomic_DNA"/>
</dbReference>
<name>K1U4F5_9ZZZZ</name>
<dbReference type="InterPro" id="IPR010327">
    <property type="entry name" value="FldB/FldC_alpha/beta"/>
</dbReference>
<feature type="non-terminal residue" evidence="2">
    <location>
        <position position="1"/>
    </location>
</feature>
<accession>K1U4F5</accession>
<proteinExistence type="inferred from homology"/>
<comment type="caution">
    <text evidence="2">The sequence shown here is derived from an EMBL/GenBank/DDBJ whole genome shotgun (WGS) entry which is preliminary data.</text>
</comment>
<gene>
    <name evidence="2" type="ORF">LEA_09853</name>
</gene>
<dbReference type="Pfam" id="PF06050">
    <property type="entry name" value="HGD-D"/>
    <property type="match status" value="1"/>
</dbReference>
<dbReference type="PANTHER" id="PTHR30548">
    <property type="entry name" value="2-HYDROXYGLUTARYL-COA DEHYDRATASE, D-COMPONENT-RELATED"/>
    <property type="match status" value="1"/>
</dbReference>
<evidence type="ECO:0000313" key="2">
    <source>
        <dbReference type="EMBL" id="EKC66361.1"/>
    </source>
</evidence>
<dbReference type="PANTHER" id="PTHR30548:SF2">
    <property type="entry name" value="2-HYDROXYACYL-COA DEHYDRATASE,D-COMPONENT"/>
    <property type="match status" value="1"/>
</dbReference>
<sequence>PKVGTCFVACNMPCDGSVATTSYQDRYFNLPTYYFGVPIRYNEEAVQDYAVEELRGLIRFIEEQTGETFDWDAFFRAMKVYNQETEYELQKWEVNRTPYPQMTGETFWIYRMFFYHLSGGMDPHFLDTDRRVNRIMMRGYQQKKPCAPAMRHRCVEWSCPANFYPDFSVWAENCWGINVVASMESLISDIIINTEDQDQALADLARSYQRTTMRKHTKGGYANVLDELWIVCKQYNADMVLMYDQISCKGMDGLRGVFEEQAATRGVHMLWVAQDLLDSRTISKRDMRRQVNLYMQTVMGEEPVRPDLVDFDDALTW</sequence>
<comment type="similarity">
    <text evidence="1">Belongs to the FldB/FldC dehydratase alpha/beta subunit family.</text>
</comment>
<organism evidence="2">
    <name type="scientific">human gut metagenome</name>
    <dbReference type="NCBI Taxonomy" id="408170"/>
    <lineage>
        <taxon>unclassified sequences</taxon>
        <taxon>metagenomes</taxon>
        <taxon>organismal metagenomes</taxon>
    </lineage>
</organism>
<reference evidence="2" key="1">
    <citation type="journal article" date="2013" name="Environ. Microbiol.">
        <title>Microbiota from the distal guts of lean and obese adolescents exhibit partial functional redundancy besides clear differences in community structure.</title>
        <authorList>
            <person name="Ferrer M."/>
            <person name="Ruiz A."/>
            <person name="Lanza F."/>
            <person name="Haange S.B."/>
            <person name="Oberbach A."/>
            <person name="Till H."/>
            <person name="Bargiela R."/>
            <person name="Campoy C."/>
            <person name="Segura M.T."/>
            <person name="Richter M."/>
            <person name="von Bergen M."/>
            <person name="Seifert J."/>
            <person name="Suarez A."/>
        </authorList>
    </citation>
    <scope>NUCLEOTIDE SEQUENCE</scope>
</reference>